<dbReference type="GO" id="GO:0046961">
    <property type="term" value="F:proton-transporting ATPase activity, rotational mechanism"/>
    <property type="evidence" value="ECO:0007669"/>
    <property type="project" value="InterPro"/>
</dbReference>
<evidence type="ECO:0000256" key="2">
    <source>
        <dbReference type="ARBA" id="ARBA00022448"/>
    </source>
</evidence>
<dbReference type="EMBL" id="CP009552">
    <property type="protein sequence ID" value="AIY90764.1"/>
    <property type="molecule type" value="Genomic_DNA"/>
</dbReference>
<feature type="coiled-coil region" evidence="8">
    <location>
        <begin position="26"/>
        <end position="64"/>
    </location>
</feature>
<evidence type="ECO:0000256" key="8">
    <source>
        <dbReference type="SAM" id="Coils"/>
    </source>
</evidence>
<comment type="subunit">
    <text evidence="7">Has multiple subunits with at least A(3), B(3), C, D, E, F, H, I and proteolipid K(x).</text>
</comment>
<evidence type="ECO:0000313" key="10">
    <source>
        <dbReference type="Proteomes" id="UP000030624"/>
    </source>
</evidence>
<dbReference type="GO" id="GO:0005886">
    <property type="term" value="C:plasma membrane"/>
    <property type="evidence" value="ECO:0007669"/>
    <property type="project" value="UniProtKB-SubCell"/>
</dbReference>
<dbReference type="InterPro" id="IPR002842">
    <property type="entry name" value="ATPase_V1_Esu"/>
</dbReference>
<dbReference type="GO" id="GO:0046933">
    <property type="term" value="F:proton-transporting ATP synthase activity, rotational mechanism"/>
    <property type="evidence" value="ECO:0007669"/>
    <property type="project" value="UniProtKB-UniRule"/>
</dbReference>
<dbReference type="SUPFAM" id="SSF160527">
    <property type="entry name" value="V-type ATPase subunit E-like"/>
    <property type="match status" value="1"/>
</dbReference>
<keyword evidence="6 7" id="KW-0066">ATP synthesis</keyword>
<keyword evidence="5 7" id="KW-0472">Membrane</keyword>
<keyword evidence="8" id="KW-0175">Coiled coil</keyword>
<evidence type="ECO:0000256" key="3">
    <source>
        <dbReference type="ARBA" id="ARBA00022781"/>
    </source>
</evidence>
<evidence type="ECO:0000313" key="9">
    <source>
        <dbReference type="EMBL" id="AIY90764.1"/>
    </source>
</evidence>
<comment type="function">
    <text evidence="7">Component of the A-type ATP synthase that produces ATP from ADP in the presence of a proton gradient across the membrane.</text>
</comment>
<comment type="subcellular location">
    <subcellularLocation>
        <location evidence="7">Cell membrane</location>
        <topology evidence="7">Peripheral membrane protein</topology>
    </subcellularLocation>
</comment>
<dbReference type="Gene3D" id="3.30.2320.30">
    <property type="entry name" value="ATP synthase, E subunit, C-terminal"/>
    <property type="match status" value="1"/>
</dbReference>
<reference evidence="9 10" key="1">
    <citation type="journal article" date="2015" name="Appl. Environ. Microbiol.">
        <title>The Geoglobus acetivorans genome: Fe(III) reduction, acetate utilization, autotrophic growth, and degradation of aromatic compounds in a hyperthermophilic archaeon.</title>
        <authorList>
            <person name="Mardanov A.V."/>
            <person name="Slododkina G.B."/>
            <person name="Slobodkin A.I."/>
            <person name="Beletsky A.V."/>
            <person name="Gavrilov S.N."/>
            <person name="Kublanov I.V."/>
            <person name="Bonch-Osmolovskaya E.A."/>
            <person name="Skryabin K.G."/>
            <person name="Ravin N.V."/>
        </authorList>
    </citation>
    <scope>NUCLEOTIDE SEQUENCE [LARGE SCALE GENOMIC DNA]</scope>
    <source>
        <strain evidence="9 10">SBH6</strain>
    </source>
</reference>
<dbReference type="STRING" id="565033.GACE_1734"/>
<keyword evidence="7" id="KW-1003">Cell membrane</keyword>
<dbReference type="Pfam" id="PF01991">
    <property type="entry name" value="vATP-synt_E"/>
    <property type="match status" value="1"/>
</dbReference>
<keyword evidence="2 7" id="KW-0813">Transport</keyword>
<dbReference type="InterPro" id="IPR038495">
    <property type="entry name" value="ATPase_E_C"/>
</dbReference>
<dbReference type="KEGG" id="gac:GACE_1734"/>
<dbReference type="HOGENOM" id="CLU_120786_0_0_2"/>
<dbReference type="GO" id="GO:0005524">
    <property type="term" value="F:ATP binding"/>
    <property type="evidence" value="ECO:0007669"/>
    <property type="project" value="UniProtKB-UniRule"/>
</dbReference>
<keyword evidence="3 7" id="KW-0375">Hydrogen ion transport</keyword>
<dbReference type="GO" id="GO:0033178">
    <property type="term" value="C:proton-transporting two-sector ATPase complex, catalytic domain"/>
    <property type="evidence" value="ECO:0007669"/>
    <property type="project" value="InterPro"/>
</dbReference>
<gene>
    <name evidence="7" type="primary">atpE</name>
    <name evidence="9" type="ORF">GACE_1734</name>
</gene>
<name>A0A0A7GFG3_GEOAI</name>
<dbReference type="Proteomes" id="UP000030624">
    <property type="component" value="Chromosome"/>
</dbReference>
<dbReference type="RefSeq" id="WP_048092712.1">
    <property type="nucleotide sequence ID" value="NZ_CP009552.1"/>
</dbReference>
<sequence length="183" mass="21352">MPLEPIIEEIVRKGQQQIAEIKRSGEEEAEKIIQDAREEANEILKKAREEAEKEVERLRRQEISGINLEMKKEELARKREVVEKVYQTLVDRVRNLDDGDREALLKALLEKYGDGEYVVYSNERDEAIVKKLTNLEYAGNIECLGGVVLETKDGEYRINLTFDNLLQELYESKMKDIYEKLFG</sequence>
<dbReference type="AlphaFoldDB" id="A0A0A7GFG3"/>
<proteinExistence type="inferred from homology"/>
<evidence type="ECO:0000256" key="5">
    <source>
        <dbReference type="ARBA" id="ARBA00023136"/>
    </source>
</evidence>
<dbReference type="Gene3D" id="1.20.5.620">
    <property type="entry name" value="F1F0 ATP synthase subunit B, membrane domain"/>
    <property type="match status" value="1"/>
</dbReference>
<evidence type="ECO:0000256" key="7">
    <source>
        <dbReference type="HAMAP-Rule" id="MF_00311"/>
    </source>
</evidence>
<evidence type="ECO:0000256" key="1">
    <source>
        <dbReference type="ARBA" id="ARBA00005901"/>
    </source>
</evidence>
<evidence type="ECO:0000256" key="6">
    <source>
        <dbReference type="ARBA" id="ARBA00023310"/>
    </source>
</evidence>
<dbReference type="HAMAP" id="MF_00311">
    <property type="entry name" value="ATP_synth_E_arch"/>
    <property type="match status" value="1"/>
</dbReference>
<keyword evidence="4 7" id="KW-0406">Ion transport</keyword>
<organism evidence="9 10">
    <name type="scientific">Geoglobus acetivorans</name>
    <dbReference type="NCBI Taxonomy" id="565033"/>
    <lineage>
        <taxon>Archaea</taxon>
        <taxon>Methanobacteriati</taxon>
        <taxon>Methanobacteriota</taxon>
        <taxon>Archaeoglobi</taxon>
        <taxon>Archaeoglobales</taxon>
        <taxon>Archaeoglobaceae</taxon>
        <taxon>Geoglobus</taxon>
    </lineage>
</organism>
<protein>
    <recommendedName>
        <fullName evidence="7">A-type ATP synthase subunit E</fullName>
    </recommendedName>
</protein>
<dbReference type="GeneID" id="24798311"/>
<dbReference type="eggNOG" id="arCOG00869">
    <property type="taxonomic scope" value="Archaea"/>
</dbReference>
<comment type="similarity">
    <text evidence="1 7">Belongs to the V-ATPase E subunit family.</text>
</comment>
<dbReference type="GO" id="GO:0042777">
    <property type="term" value="P:proton motive force-driven plasma membrane ATP synthesis"/>
    <property type="evidence" value="ECO:0007669"/>
    <property type="project" value="UniProtKB-UniRule"/>
</dbReference>
<evidence type="ECO:0000256" key="4">
    <source>
        <dbReference type="ARBA" id="ARBA00023065"/>
    </source>
</evidence>
<dbReference type="NCBIfam" id="NF002629">
    <property type="entry name" value="PRK02292.1"/>
    <property type="match status" value="1"/>
</dbReference>
<accession>A0A0A7GFG3</accession>